<feature type="domain" description="Ig-like" evidence="8">
    <location>
        <begin position="640"/>
        <end position="732"/>
    </location>
</feature>
<dbReference type="SMART" id="SM00408">
    <property type="entry name" value="IGc2"/>
    <property type="match status" value="9"/>
</dbReference>
<dbReference type="InterPro" id="IPR003599">
    <property type="entry name" value="Ig_sub"/>
</dbReference>
<keyword evidence="2" id="KW-0677">Repeat</keyword>
<feature type="domain" description="Ig-like" evidence="8">
    <location>
        <begin position="294"/>
        <end position="369"/>
    </location>
</feature>
<feature type="domain" description="Ig-like" evidence="8">
    <location>
        <begin position="11"/>
        <end position="98"/>
    </location>
</feature>
<name>A0A915EBA7_9BILA</name>
<comment type="subcellular location">
    <subcellularLocation>
        <location evidence="1">Membrane</location>
        <topology evidence="1">Single-pass type I membrane protein</topology>
    </subcellularLocation>
</comment>
<dbReference type="AlphaFoldDB" id="A0A915EBA7"/>
<dbReference type="FunFam" id="2.60.40.10:FF:000032">
    <property type="entry name" value="palladin isoform X1"/>
    <property type="match status" value="1"/>
</dbReference>
<evidence type="ECO:0000256" key="7">
    <source>
        <dbReference type="SAM" id="MobiDB-lite"/>
    </source>
</evidence>
<dbReference type="PANTHER" id="PTHR11640">
    <property type="entry name" value="NEPHRIN"/>
    <property type="match status" value="1"/>
</dbReference>
<feature type="domain" description="Ig-like" evidence="8">
    <location>
        <begin position="384"/>
        <end position="469"/>
    </location>
</feature>
<protein>
    <submittedName>
        <fullName evidence="10">Ig-like domain-containing protein</fullName>
    </submittedName>
</protein>
<accession>A0A915EBA7</accession>
<feature type="domain" description="Ig-like" evidence="8">
    <location>
        <begin position="739"/>
        <end position="888"/>
    </location>
</feature>
<keyword evidence="6" id="KW-0393">Immunoglobulin domain</keyword>
<dbReference type="InterPro" id="IPR013783">
    <property type="entry name" value="Ig-like_fold"/>
</dbReference>
<evidence type="ECO:0000259" key="8">
    <source>
        <dbReference type="PROSITE" id="PS50835"/>
    </source>
</evidence>
<dbReference type="Pfam" id="PF13927">
    <property type="entry name" value="Ig_3"/>
    <property type="match status" value="6"/>
</dbReference>
<feature type="domain" description="Ig-like" evidence="8">
    <location>
        <begin position="477"/>
        <end position="560"/>
    </location>
</feature>
<evidence type="ECO:0000256" key="4">
    <source>
        <dbReference type="ARBA" id="ARBA00023157"/>
    </source>
</evidence>
<feature type="domain" description="Ig-like" evidence="8">
    <location>
        <begin position="101"/>
        <end position="185"/>
    </location>
</feature>
<dbReference type="Gene3D" id="2.60.40.10">
    <property type="entry name" value="Immunoglobulins"/>
    <property type="match status" value="9"/>
</dbReference>
<dbReference type="InterPro" id="IPR051275">
    <property type="entry name" value="Cell_adhesion_signaling"/>
</dbReference>
<keyword evidence="9" id="KW-1185">Reference proteome</keyword>
<feature type="domain" description="Ig-like" evidence="8">
    <location>
        <begin position="210"/>
        <end position="292"/>
    </location>
</feature>
<dbReference type="Proteomes" id="UP000887574">
    <property type="component" value="Unplaced"/>
</dbReference>
<dbReference type="InterPro" id="IPR003598">
    <property type="entry name" value="Ig_sub2"/>
</dbReference>
<dbReference type="PANTHER" id="PTHR11640:SF136">
    <property type="entry name" value="NEPHRIN"/>
    <property type="match status" value="1"/>
</dbReference>
<dbReference type="InterPro" id="IPR036179">
    <property type="entry name" value="Ig-like_dom_sf"/>
</dbReference>
<sequence>MLPSAAQTQAPKPIVTPPHQVVDENQQAVFTCLTPGFADCEVEWHFNQVGGTLPPGVYRRGNQVFIPAVQSHHAGNYICTVQHQFGRSESNPGRLEINRAPLRPMVDPPEHNVEVNDPARFRCWVPGVPEAVLAWRPVHGGALPSGAEQRDGFLNFPKAGMHHEGQYICAAHDPRDDPSGSRPVDSEPVRLNIRQQQPTVTLPPAAPVAPQVDPIFQTVDLGQPATIRCWVPGNPNAELKWTTHHHGPLPPTASQHQGTLSFPSVSQADDGGYICSAANGKALVDPPEQTVERGRPARIRCWVPNSPQSRLTWNKIGGQPLPAGARDDGRGNLDIPQTDSHHAGDYECSASDPNSPRGPPQVSDPATISLVQRPTEVEETGSPPRPVATPPVLTVKRGEEARFHCEANSQSKAEIHWAFGEDSGPLRGDTIQQGDDVVISAAEDADQGVYICSATNQFGSGRAEPVRLVVTDDEVPPTARVEPKVWNGKPGDKQQFKCHTTGVPAPDITWSKNGGDLPSDVVDLGDGVLEISNARKEHEGDYTCTATNPIGEASDFGTVSVGESLTVITNPSGPKIIFTVGEPMEIKCLAFGDPDPDVEWLHDPGPKRGDLPDDLCLSPSLNNLFAIQRLGFLMLDVVEPSHLATVAILGGSNQWFPVGQPAQLVCTASGSSLVDQLKWTKAGGGALPSEVEDQNDPGLLHFETFKPSHEGEYECHAYRKDELLATTKVNVYSDNNVQPDKVHVEISPPTVRVVNKGDSIVLDCLVHGELAKRRGHRPILYSWLHGDSDMALYQLTSCPRRILHLQNAQQEHSGLYRVKAKLEDGSSLTSVQPLCWSLARGGSLIRQPSKESQLVVKSADPTNDYGIYRCEVENEEGDSLGSAQVAVAVALTPQLVSSCSLLDPQEAKFDEASEAVLHCPVFVVPGATVSWSKQGDDLPQTLSLRATNLCMIENFDDTASGIYTCSVNYGQSIIEGFVNAKIFVPDTTIKVMLNVSAESVSVGDRVWLDCVVIGDANAQ</sequence>
<evidence type="ECO:0000313" key="9">
    <source>
        <dbReference type="Proteomes" id="UP000887574"/>
    </source>
</evidence>
<dbReference type="CDD" id="cd00096">
    <property type="entry name" value="Ig"/>
    <property type="match status" value="3"/>
</dbReference>
<evidence type="ECO:0000256" key="3">
    <source>
        <dbReference type="ARBA" id="ARBA00023136"/>
    </source>
</evidence>
<evidence type="ECO:0000256" key="2">
    <source>
        <dbReference type="ARBA" id="ARBA00022737"/>
    </source>
</evidence>
<evidence type="ECO:0000256" key="5">
    <source>
        <dbReference type="ARBA" id="ARBA00023180"/>
    </source>
</evidence>
<evidence type="ECO:0000313" key="10">
    <source>
        <dbReference type="WBParaSite" id="jg4833"/>
    </source>
</evidence>
<evidence type="ECO:0000256" key="1">
    <source>
        <dbReference type="ARBA" id="ARBA00004479"/>
    </source>
</evidence>
<dbReference type="GO" id="GO:0016020">
    <property type="term" value="C:membrane"/>
    <property type="evidence" value="ECO:0007669"/>
    <property type="project" value="UniProtKB-SubCell"/>
</dbReference>
<organism evidence="9 10">
    <name type="scientific">Ditylenchus dipsaci</name>
    <dbReference type="NCBI Taxonomy" id="166011"/>
    <lineage>
        <taxon>Eukaryota</taxon>
        <taxon>Metazoa</taxon>
        <taxon>Ecdysozoa</taxon>
        <taxon>Nematoda</taxon>
        <taxon>Chromadorea</taxon>
        <taxon>Rhabditida</taxon>
        <taxon>Tylenchina</taxon>
        <taxon>Tylenchomorpha</taxon>
        <taxon>Sphaerularioidea</taxon>
        <taxon>Anguinidae</taxon>
        <taxon>Anguininae</taxon>
        <taxon>Ditylenchus</taxon>
    </lineage>
</organism>
<feature type="region of interest" description="Disordered" evidence="7">
    <location>
        <begin position="309"/>
        <end position="366"/>
    </location>
</feature>
<dbReference type="PROSITE" id="PS50835">
    <property type="entry name" value="IG_LIKE"/>
    <property type="match status" value="9"/>
</dbReference>
<dbReference type="WBParaSite" id="jg4833">
    <property type="protein sequence ID" value="jg4833"/>
    <property type="gene ID" value="jg4833"/>
</dbReference>
<keyword evidence="3" id="KW-0472">Membrane</keyword>
<dbReference type="InterPro" id="IPR007110">
    <property type="entry name" value="Ig-like_dom"/>
</dbReference>
<dbReference type="SUPFAM" id="SSF48726">
    <property type="entry name" value="Immunoglobulin"/>
    <property type="match status" value="9"/>
</dbReference>
<keyword evidence="5" id="KW-0325">Glycoprotein</keyword>
<reference evidence="10" key="1">
    <citation type="submission" date="2022-11" db="UniProtKB">
        <authorList>
            <consortium name="WormBaseParasite"/>
        </authorList>
    </citation>
    <scope>IDENTIFICATION</scope>
</reference>
<feature type="domain" description="Ig-like" evidence="8">
    <location>
        <begin position="893"/>
        <end position="972"/>
    </location>
</feature>
<dbReference type="SMART" id="SM00409">
    <property type="entry name" value="IG"/>
    <property type="match status" value="9"/>
</dbReference>
<evidence type="ECO:0000256" key="6">
    <source>
        <dbReference type="ARBA" id="ARBA00023319"/>
    </source>
</evidence>
<keyword evidence="4" id="KW-1015">Disulfide bond</keyword>
<proteinExistence type="predicted"/>